<feature type="domain" description="BHLH" evidence="7">
    <location>
        <begin position="130"/>
        <end position="182"/>
    </location>
</feature>
<dbReference type="PROSITE" id="PS50888">
    <property type="entry name" value="BHLH"/>
    <property type="match status" value="1"/>
</dbReference>
<sequence>MSYPSQSNFMFLNPFPEDEGTAPGSNNSSNNGQQQQQQQSHYAASTPGLVNDVVTGGGNAYFVNGQMVSNSIYPVSSQMLVDSHPPQQGTPVNRGASATLAAASTGGAVGSDRNKSPSSTRSATSSDYAQRRATHNAIERARRESLNGQFQDLASAVPALIHVRRPSKAIIVEKSLDYIRGFKEHLSNRDQYIKKLQLRNLALHDEVNMLRKQLGMEPISETGEGSLSEYSLPIPDDASTEQDQTSDASLKVMNGGTAGQDESQPQPQPRAGSGAARSLIAERRQQQQQLLQNQAVQHKRRQQSLDLGIVDGSGSGGRPSLRVHTDYMTSKRTNRVSPIGSSEGSSSPGHSPLQLSPLSAPILMTQAPQLPLVGNVSAVAAAAAAAAATTNNVFMTPTSIPPSLALGSSVMSIDTHNPSAAAVAAAAAFVAQQSTHAAQQQALAVMSSQFGSVMGMNHPSAISLPPAMQVNAMGYMTQQPQPQSQLHPGQPGPMGVLDMSKFTDVFAASTPSTTMATMSMMSQASDTSDAPLVSTSLATSSASQ</sequence>
<keyword evidence="1" id="KW-0805">Transcription regulation</keyword>
<dbReference type="GO" id="GO:0003700">
    <property type="term" value="F:DNA-binding transcription factor activity"/>
    <property type="evidence" value="ECO:0007669"/>
    <property type="project" value="TreeGrafter"/>
</dbReference>
<feature type="compositionally biased region" description="Low complexity" evidence="6">
    <location>
        <begin position="337"/>
        <end position="352"/>
    </location>
</feature>
<comment type="caution">
    <text evidence="8">The sequence shown here is derived from an EMBL/GenBank/DDBJ whole genome shotgun (WGS) entry which is preliminary data.</text>
</comment>
<dbReference type="Gene3D" id="4.10.280.10">
    <property type="entry name" value="Helix-loop-helix DNA-binding domain"/>
    <property type="match status" value="1"/>
</dbReference>
<feature type="compositionally biased region" description="Low complexity" evidence="6">
    <location>
        <begin position="116"/>
        <end position="126"/>
    </location>
</feature>
<organism evidence="8 9">
    <name type="scientific">Coemansia interrupta</name>
    <dbReference type="NCBI Taxonomy" id="1126814"/>
    <lineage>
        <taxon>Eukaryota</taxon>
        <taxon>Fungi</taxon>
        <taxon>Fungi incertae sedis</taxon>
        <taxon>Zoopagomycota</taxon>
        <taxon>Kickxellomycotina</taxon>
        <taxon>Kickxellomycetes</taxon>
        <taxon>Kickxellales</taxon>
        <taxon>Kickxellaceae</taxon>
        <taxon>Coemansia</taxon>
    </lineage>
</organism>
<evidence type="ECO:0000313" key="9">
    <source>
        <dbReference type="Proteomes" id="UP001140172"/>
    </source>
</evidence>
<dbReference type="AlphaFoldDB" id="A0A9W8H625"/>
<proteinExistence type="predicted"/>
<accession>A0A9W8H625</accession>
<keyword evidence="4" id="KW-0804">Transcription</keyword>
<feature type="region of interest" description="Disordered" evidence="6">
    <location>
        <begin position="1"/>
        <end position="43"/>
    </location>
</feature>
<dbReference type="InterPro" id="IPR011598">
    <property type="entry name" value="bHLH_dom"/>
</dbReference>
<keyword evidence="2" id="KW-0238">DNA-binding</keyword>
<evidence type="ECO:0000313" key="8">
    <source>
        <dbReference type="EMBL" id="KAJ2776721.1"/>
    </source>
</evidence>
<name>A0A9W8H625_9FUNG</name>
<dbReference type="Proteomes" id="UP001140172">
    <property type="component" value="Unassembled WGS sequence"/>
</dbReference>
<dbReference type="SMART" id="SM00353">
    <property type="entry name" value="HLH"/>
    <property type="match status" value="1"/>
</dbReference>
<dbReference type="EMBL" id="JANBUM010000470">
    <property type="protein sequence ID" value="KAJ2776721.1"/>
    <property type="molecule type" value="Genomic_DNA"/>
</dbReference>
<feature type="compositionally biased region" description="Low complexity" evidence="6">
    <location>
        <begin position="24"/>
        <end position="40"/>
    </location>
</feature>
<protein>
    <recommendedName>
        <fullName evidence="7">BHLH domain-containing protein</fullName>
    </recommendedName>
</protein>
<feature type="compositionally biased region" description="Polar residues" evidence="6">
    <location>
        <begin position="1"/>
        <end position="10"/>
    </location>
</feature>
<dbReference type="PANTHER" id="PTHR10328:SF3">
    <property type="entry name" value="PROTEIN MAX"/>
    <property type="match status" value="1"/>
</dbReference>
<feature type="region of interest" description="Disordered" evidence="6">
    <location>
        <begin position="519"/>
        <end position="544"/>
    </location>
</feature>
<dbReference type="PANTHER" id="PTHR10328">
    <property type="entry name" value="PROTEIN MAX MYC-ASSOCIATED FACTOR X"/>
    <property type="match status" value="1"/>
</dbReference>
<gene>
    <name evidence="8" type="ORF">GGI15_004758</name>
</gene>
<keyword evidence="9" id="KW-1185">Reference proteome</keyword>
<evidence type="ECO:0000256" key="5">
    <source>
        <dbReference type="ARBA" id="ARBA00023242"/>
    </source>
</evidence>
<feature type="region of interest" description="Disordered" evidence="6">
    <location>
        <begin position="220"/>
        <end position="354"/>
    </location>
</feature>
<reference evidence="8" key="1">
    <citation type="submission" date="2022-07" db="EMBL/GenBank/DDBJ databases">
        <title>Phylogenomic reconstructions and comparative analyses of Kickxellomycotina fungi.</title>
        <authorList>
            <person name="Reynolds N.K."/>
            <person name="Stajich J.E."/>
            <person name="Barry K."/>
            <person name="Grigoriev I.V."/>
            <person name="Crous P."/>
            <person name="Smith M.E."/>
        </authorList>
    </citation>
    <scope>NUCLEOTIDE SEQUENCE</scope>
    <source>
        <strain evidence="8">BCRC 34489</strain>
    </source>
</reference>
<evidence type="ECO:0000256" key="4">
    <source>
        <dbReference type="ARBA" id="ARBA00023163"/>
    </source>
</evidence>
<dbReference type="InterPro" id="IPR036638">
    <property type="entry name" value="HLH_DNA-bd_sf"/>
</dbReference>
<evidence type="ECO:0000256" key="3">
    <source>
        <dbReference type="ARBA" id="ARBA00023159"/>
    </source>
</evidence>
<feature type="region of interest" description="Disordered" evidence="6">
    <location>
        <begin position="104"/>
        <end position="134"/>
    </location>
</feature>
<evidence type="ECO:0000256" key="6">
    <source>
        <dbReference type="SAM" id="MobiDB-lite"/>
    </source>
</evidence>
<dbReference type="GO" id="GO:0046983">
    <property type="term" value="F:protein dimerization activity"/>
    <property type="evidence" value="ECO:0007669"/>
    <property type="project" value="InterPro"/>
</dbReference>
<evidence type="ECO:0000256" key="1">
    <source>
        <dbReference type="ARBA" id="ARBA00023015"/>
    </source>
</evidence>
<dbReference type="GO" id="GO:0003677">
    <property type="term" value="F:DNA binding"/>
    <property type="evidence" value="ECO:0007669"/>
    <property type="project" value="UniProtKB-KW"/>
</dbReference>
<keyword evidence="5" id="KW-0539">Nucleus</keyword>
<dbReference type="Pfam" id="PF00010">
    <property type="entry name" value="HLH"/>
    <property type="match status" value="1"/>
</dbReference>
<evidence type="ECO:0000256" key="2">
    <source>
        <dbReference type="ARBA" id="ARBA00023125"/>
    </source>
</evidence>
<evidence type="ECO:0000259" key="7">
    <source>
        <dbReference type="PROSITE" id="PS50888"/>
    </source>
</evidence>
<dbReference type="SUPFAM" id="SSF47459">
    <property type="entry name" value="HLH, helix-loop-helix DNA-binding domain"/>
    <property type="match status" value="1"/>
</dbReference>
<dbReference type="GO" id="GO:0045944">
    <property type="term" value="P:positive regulation of transcription by RNA polymerase II"/>
    <property type="evidence" value="ECO:0007669"/>
    <property type="project" value="TreeGrafter"/>
</dbReference>
<dbReference type="OrthoDB" id="8964853at2759"/>
<dbReference type="GO" id="GO:0090575">
    <property type="term" value="C:RNA polymerase II transcription regulator complex"/>
    <property type="evidence" value="ECO:0007669"/>
    <property type="project" value="TreeGrafter"/>
</dbReference>
<keyword evidence="3" id="KW-0010">Activator</keyword>